<dbReference type="InterPro" id="IPR034604">
    <property type="entry name" value="SRRP53"/>
</dbReference>
<organism evidence="2 3">
    <name type="scientific">Solanum tuberosum</name>
    <name type="common">Potato</name>
    <dbReference type="NCBI Taxonomy" id="4113"/>
    <lineage>
        <taxon>Eukaryota</taxon>
        <taxon>Viridiplantae</taxon>
        <taxon>Streptophyta</taxon>
        <taxon>Embryophyta</taxon>
        <taxon>Tracheophyta</taxon>
        <taxon>Spermatophyta</taxon>
        <taxon>Magnoliopsida</taxon>
        <taxon>eudicotyledons</taxon>
        <taxon>Gunneridae</taxon>
        <taxon>Pentapetalae</taxon>
        <taxon>asterids</taxon>
        <taxon>lamiids</taxon>
        <taxon>Solanales</taxon>
        <taxon>Solanaceae</taxon>
        <taxon>Solanoideae</taxon>
        <taxon>Solaneae</taxon>
        <taxon>Solanum</taxon>
    </lineage>
</organism>
<feature type="region of interest" description="Disordered" evidence="1">
    <location>
        <begin position="56"/>
        <end position="205"/>
    </location>
</feature>
<feature type="region of interest" description="Disordered" evidence="1">
    <location>
        <begin position="298"/>
        <end position="359"/>
    </location>
</feature>
<dbReference type="Proteomes" id="UP000826656">
    <property type="component" value="Unassembled WGS sequence"/>
</dbReference>
<reference evidence="2 3" key="1">
    <citation type="journal article" date="2021" name="bioRxiv">
        <title>Chromosome-scale and haplotype-resolved genome assembly of a tetraploid potato cultivar.</title>
        <authorList>
            <person name="Sun H."/>
            <person name="Jiao W.-B."/>
            <person name="Krause K."/>
            <person name="Campoy J.A."/>
            <person name="Goel M."/>
            <person name="Folz-Donahue K."/>
            <person name="Kukat C."/>
            <person name="Huettel B."/>
            <person name="Schneeberger K."/>
        </authorList>
    </citation>
    <scope>NUCLEOTIDE SEQUENCE [LARGE SCALE GENOMIC DNA]</scope>
    <source>
        <strain evidence="2">SolTubOtavaFocal</strain>
        <tissue evidence="2">Leaves</tissue>
    </source>
</reference>
<feature type="compositionally biased region" description="Basic and acidic residues" evidence="1">
    <location>
        <begin position="163"/>
        <end position="181"/>
    </location>
</feature>
<evidence type="ECO:0000313" key="2">
    <source>
        <dbReference type="EMBL" id="KAH0775064.1"/>
    </source>
</evidence>
<feature type="region of interest" description="Disordered" evidence="1">
    <location>
        <begin position="233"/>
        <end position="255"/>
    </location>
</feature>
<feature type="compositionally biased region" description="Basic residues" evidence="1">
    <location>
        <begin position="148"/>
        <end position="162"/>
    </location>
</feature>
<comment type="caution">
    <text evidence="2">The sequence shown here is derived from an EMBL/GenBank/DDBJ whole genome shotgun (WGS) entry which is preliminary data.</text>
</comment>
<feature type="compositionally biased region" description="Basic and acidic residues" evidence="1">
    <location>
        <begin position="129"/>
        <end position="147"/>
    </location>
</feature>
<sequence>MEEEKAAAYYDELTRKGEGATRFKQGLGFSSTSNDAVPIRGSALVSSSSFLSSFVRASSPSKTTEFEKQAQVQTIQNKLKKKPKDNKDCLSFRVSKGKSTRSTSPSREKRSSRRTPSPSQKLRRRSRSRSRDKERHSRRSENRDAYRSKRPHRSRSRSRSRSKSRDRDKQRKRERQKEKQSTKRTRSVSPRDRRPDKVGKDRAATVDYSKLIEGYQNMTPAERVKAKMKFQLSESVRKDETKSMGSGWERFDFDKDAPLDDNEIEAVEDDGALVNHIGKSFRFSTVETRREEQIKAAHDEAIFGAPSHLPRSPSTETDDEAEDGNGKKDISEIAPATSLISGQAVAMQQGSWRDRVRKS</sequence>
<feature type="compositionally biased region" description="Basic and acidic residues" evidence="1">
    <location>
        <begin position="189"/>
        <end position="204"/>
    </location>
</feature>
<dbReference type="PANTHER" id="PTHR31968:SF4">
    <property type="entry name" value="SERINE_ARGININE-RELATED PROTEIN 53"/>
    <property type="match status" value="1"/>
</dbReference>
<proteinExistence type="predicted"/>
<dbReference type="PANTHER" id="PTHR31968">
    <property type="entry name" value="SERINE/ARGININE-RELATED PROTEIN 53"/>
    <property type="match status" value="1"/>
</dbReference>
<evidence type="ECO:0000256" key="1">
    <source>
        <dbReference type="SAM" id="MobiDB-lite"/>
    </source>
</evidence>
<accession>A0ABQ7W4W0</accession>
<name>A0ABQ7W4W0_SOLTU</name>
<gene>
    <name evidence="2" type="ORF">KY290_012201</name>
</gene>
<keyword evidence="3" id="KW-1185">Reference proteome</keyword>
<evidence type="ECO:0000313" key="3">
    <source>
        <dbReference type="Proteomes" id="UP000826656"/>
    </source>
</evidence>
<feature type="compositionally biased region" description="Polar residues" evidence="1">
    <location>
        <begin position="338"/>
        <end position="351"/>
    </location>
</feature>
<dbReference type="EMBL" id="JAIVGD010000005">
    <property type="protein sequence ID" value="KAH0775064.1"/>
    <property type="molecule type" value="Genomic_DNA"/>
</dbReference>
<protein>
    <submittedName>
        <fullName evidence="2">Uncharacterized protein</fullName>
    </submittedName>
</protein>